<evidence type="ECO:0000313" key="2">
    <source>
        <dbReference type="EMBL" id="GAG16682.1"/>
    </source>
</evidence>
<comment type="caution">
    <text evidence="2">The sequence shown here is derived from an EMBL/GenBank/DDBJ whole genome shotgun (WGS) entry which is preliminary data.</text>
</comment>
<gene>
    <name evidence="2" type="ORF">S01H1_58074</name>
</gene>
<organism evidence="2">
    <name type="scientific">marine sediment metagenome</name>
    <dbReference type="NCBI Taxonomy" id="412755"/>
    <lineage>
        <taxon>unclassified sequences</taxon>
        <taxon>metagenomes</taxon>
        <taxon>ecological metagenomes</taxon>
    </lineage>
</organism>
<dbReference type="InterPro" id="IPR011613">
    <property type="entry name" value="GH15-like"/>
</dbReference>
<dbReference type="InterPro" id="IPR008928">
    <property type="entry name" value="6-hairpin_glycosidase_sf"/>
</dbReference>
<protein>
    <recommendedName>
        <fullName evidence="1">GH15-like domain-containing protein</fullName>
    </recommendedName>
</protein>
<name>X0VZZ6_9ZZZZ</name>
<dbReference type="GO" id="GO:0004553">
    <property type="term" value="F:hydrolase activity, hydrolyzing O-glycosyl compounds"/>
    <property type="evidence" value="ECO:0007669"/>
    <property type="project" value="TreeGrafter"/>
</dbReference>
<dbReference type="PANTHER" id="PTHR31616">
    <property type="entry name" value="TREHALASE"/>
    <property type="match status" value="1"/>
</dbReference>
<accession>X0VZZ6</accession>
<dbReference type="InterPro" id="IPR012341">
    <property type="entry name" value="6hp_glycosidase-like_sf"/>
</dbReference>
<dbReference type="Pfam" id="PF00723">
    <property type="entry name" value="Glyco_hydro_15"/>
    <property type="match status" value="1"/>
</dbReference>
<dbReference type="SUPFAM" id="SSF48208">
    <property type="entry name" value="Six-hairpin glycosidases"/>
    <property type="match status" value="1"/>
</dbReference>
<dbReference type="EMBL" id="BARS01037911">
    <property type="protein sequence ID" value="GAG16682.1"/>
    <property type="molecule type" value="Genomic_DNA"/>
</dbReference>
<feature type="domain" description="GH15-like" evidence="1">
    <location>
        <begin position="4"/>
        <end position="223"/>
    </location>
</feature>
<feature type="non-terminal residue" evidence="2">
    <location>
        <position position="1"/>
    </location>
</feature>
<sequence length="240" mass="27412">IGGRITRRTWGILESFVNAACELWQQPDSGIWEIRGGPYHFVHSKLMCWVAVDRGIRIAQKLGHRKNVVRWRKTAQDIRDDILTRGWNPQQQAFTQHYDTLALDASNLLMPLFDFLPVSDERIKSTIERTVEELSWHGLLRRYRTDDTDDGLSGSEGAFLMCSFWLVRNLIRLGRLEDAKALYQRLLGYSNHLGLFSEMADPTSGEALGNFPQAFTHLAVIITGLELTRAIEERKTGARA</sequence>
<reference evidence="2" key="1">
    <citation type="journal article" date="2014" name="Front. Microbiol.">
        <title>High frequency of phylogenetically diverse reductive dehalogenase-homologous genes in deep subseafloor sedimentary metagenomes.</title>
        <authorList>
            <person name="Kawai M."/>
            <person name="Futagami T."/>
            <person name="Toyoda A."/>
            <person name="Takaki Y."/>
            <person name="Nishi S."/>
            <person name="Hori S."/>
            <person name="Arai W."/>
            <person name="Tsubouchi T."/>
            <person name="Morono Y."/>
            <person name="Uchiyama I."/>
            <person name="Ito T."/>
            <person name="Fujiyama A."/>
            <person name="Inagaki F."/>
            <person name="Takami H."/>
        </authorList>
    </citation>
    <scope>NUCLEOTIDE SEQUENCE</scope>
    <source>
        <strain evidence="2">Expedition CK06-06</strain>
    </source>
</reference>
<dbReference type="AlphaFoldDB" id="X0VZZ6"/>
<dbReference type="PANTHER" id="PTHR31616:SF0">
    <property type="entry name" value="GLUCAN 1,4-ALPHA-GLUCOSIDASE"/>
    <property type="match status" value="1"/>
</dbReference>
<proteinExistence type="predicted"/>
<dbReference type="Gene3D" id="1.50.10.10">
    <property type="match status" value="1"/>
</dbReference>
<evidence type="ECO:0000259" key="1">
    <source>
        <dbReference type="Pfam" id="PF00723"/>
    </source>
</evidence>
<dbReference type="GO" id="GO:0005975">
    <property type="term" value="P:carbohydrate metabolic process"/>
    <property type="evidence" value="ECO:0007669"/>
    <property type="project" value="InterPro"/>
</dbReference>